<dbReference type="PRINTS" id="PR00080">
    <property type="entry name" value="SDRFAMILY"/>
</dbReference>
<keyword evidence="4" id="KW-1185">Reference proteome</keyword>
<accession>A0AAD5SYH1</accession>
<comment type="similarity">
    <text evidence="1">Belongs to the short-chain dehydrogenases/reductases (SDR) family.</text>
</comment>
<comment type="caution">
    <text evidence="3">The sequence shown here is derived from an EMBL/GenBank/DDBJ whole genome shotgun (WGS) entry which is preliminary data.</text>
</comment>
<reference evidence="3" key="1">
    <citation type="submission" date="2020-05" db="EMBL/GenBank/DDBJ databases">
        <title>Phylogenomic resolution of chytrid fungi.</title>
        <authorList>
            <person name="Stajich J.E."/>
            <person name="Amses K."/>
            <person name="Simmons R."/>
            <person name="Seto K."/>
            <person name="Myers J."/>
            <person name="Bonds A."/>
            <person name="Quandt C.A."/>
            <person name="Barry K."/>
            <person name="Liu P."/>
            <person name="Grigoriev I."/>
            <person name="Longcore J.E."/>
            <person name="James T.Y."/>
        </authorList>
    </citation>
    <scope>NUCLEOTIDE SEQUENCE</scope>
    <source>
        <strain evidence="3">JEL0513</strain>
    </source>
</reference>
<name>A0AAD5SYH1_9FUNG</name>
<dbReference type="PRINTS" id="PR00081">
    <property type="entry name" value="GDHRDH"/>
</dbReference>
<evidence type="ECO:0000256" key="2">
    <source>
        <dbReference type="ARBA" id="ARBA00023002"/>
    </source>
</evidence>
<dbReference type="InterPro" id="IPR036291">
    <property type="entry name" value="NAD(P)-bd_dom_sf"/>
</dbReference>
<dbReference type="AlphaFoldDB" id="A0AAD5SYH1"/>
<dbReference type="SUPFAM" id="SSF51735">
    <property type="entry name" value="NAD(P)-binding Rossmann-fold domains"/>
    <property type="match status" value="1"/>
</dbReference>
<dbReference type="GO" id="GO:0016491">
    <property type="term" value="F:oxidoreductase activity"/>
    <property type="evidence" value="ECO:0007669"/>
    <property type="project" value="UniProtKB-KW"/>
</dbReference>
<sequence>MTYQTSAPLATLQTDLTGKVALITGASRGIGRAIAIKFASLGAKVVINYTSNKTAAEEVVSQIAQLGTEAIAIQGNVAAEQDATRIVTETVARFGKIDILVNNAGVSSAASITETSTDLYRSIVGVSVDGTFFVTRAAVPHIAENGTILNVSSIITKTPFPEYSIYTLAKSALEGFTRALAIELGPRKIRVNTISPGMTETDLMKNGGDAILEMGANGSPFKRLGTPEDIAETAAFLAIPRSGAWITGSNILANGGYGGFSV</sequence>
<evidence type="ECO:0000313" key="4">
    <source>
        <dbReference type="Proteomes" id="UP001211907"/>
    </source>
</evidence>
<protein>
    <submittedName>
        <fullName evidence="3">Uncharacterized protein</fullName>
    </submittedName>
</protein>
<dbReference type="Gene3D" id="3.40.50.720">
    <property type="entry name" value="NAD(P)-binding Rossmann-like Domain"/>
    <property type="match status" value="1"/>
</dbReference>
<organism evidence="3 4">
    <name type="scientific">Physocladia obscura</name>
    <dbReference type="NCBI Taxonomy" id="109957"/>
    <lineage>
        <taxon>Eukaryota</taxon>
        <taxon>Fungi</taxon>
        <taxon>Fungi incertae sedis</taxon>
        <taxon>Chytridiomycota</taxon>
        <taxon>Chytridiomycota incertae sedis</taxon>
        <taxon>Chytridiomycetes</taxon>
        <taxon>Chytridiales</taxon>
        <taxon>Chytriomycetaceae</taxon>
        <taxon>Physocladia</taxon>
    </lineage>
</organism>
<gene>
    <name evidence="3" type="ORF">HK100_001980</name>
</gene>
<proteinExistence type="inferred from homology"/>
<evidence type="ECO:0000313" key="3">
    <source>
        <dbReference type="EMBL" id="KAJ3113439.1"/>
    </source>
</evidence>
<dbReference type="Proteomes" id="UP001211907">
    <property type="component" value="Unassembled WGS sequence"/>
</dbReference>
<evidence type="ECO:0000256" key="1">
    <source>
        <dbReference type="ARBA" id="ARBA00006484"/>
    </source>
</evidence>
<dbReference type="PANTHER" id="PTHR43639:SF1">
    <property type="entry name" value="SHORT-CHAIN DEHYDROGENASE_REDUCTASE FAMILY PROTEIN"/>
    <property type="match status" value="1"/>
</dbReference>
<dbReference type="EMBL" id="JADGJH010001449">
    <property type="protein sequence ID" value="KAJ3113439.1"/>
    <property type="molecule type" value="Genomic_DNA"/>
</dbReference>
<dbReference type="Pfam" id="PF13561">
    <property type="entry name" value="adh_short_C2"/>
    <property type="match status" value="1"/>
</dbReference>
<keyword evidence="2" id="KW-0560">Oxidoreductase</keyword>
<dbReference type="FunFam" id="3.40.50.720:FF:000084">
    <property type="entry name" value="Short-chain dehydrogenase reductase"/>
    <property type="match status" value="1"/>
</dbReference>
<dbReference type="PANTHER" id="PTHR43639">
    <property type="entry name" value="OXIDOREDUCTASE, SHORT-CHAIN DEHYDROGENASE/REDUCTASE FAMILY (AFU_ORTHOLOGUE AFUA_5G02870)"/>
    <property type="match status" value="1"/>
</dbReference>
<dbReference type="InterPro" id="IPR002347">
    <property type="entry name" value="SDR_fam"/>
</dbReference>